<proteinExistence type="predicted"/>
<reference evidence="2 3" key="1">
    <citation type="submission" date="2023-08" db="EMBL/GenBank/DDBJ databases">
        <title>Microbacterium aquilitoris sp. nov. and Microbacterium gwkjibeachense sp. nov., isolated from beach.</title>
        <authorList>
            <person name="Lee S.D."/>
            <person name="Yang H."/>
            <person name="Kim I."/>
        </authorList>
    </citation>
    <scope>NUCLEOTIDE SEQUENCE [LARGE SCALE GENOMIC DNA]</scope>
    <source>
        <strain evidence="2 3">KSW-18</strain>
    </source>
</reference>
<comment type="caution">
    <text evidence="2">The sequence shown here is derived from an EMBL/GenBank/DDBJ whole genome shotgun (WGS) entry which is preliminary data.</text>
</comment>
<organism evidence="2 3">
    <name type="scientific">Microbacterium aquilitoris</name>
    <dbReference type="NCBI Taxonomy" id="3067307"/>
    <lineage>
        <taxon>Bacteria</taxon>
        <taxon>Bacillati</taxon>
        <taxon>Actinomycetota</taxon>
        <taxon>Actinomycetes</taxon>
        <taxon>Micrococcales</taxon>
        <taxon>Microbacteriaceae</taxon>
        <taxon>Microbacterium</taxon>
    </lineage>
</organism>
<accession>A0ABU3GEZ5</accession>
<name>A0ABU3GEZ5_9MICO</name>
<feature type="region of interest" description="Disordered" evidence="1">
    <location>
        <begin position="124"/>
        <end position="149"/>
    </location>
</feature>
<dbReference type="Proteomes" id="UP001262835">
    <property type="component" value="Unassembled WGS sequence"/>
</dbReference>
<evidence type="ECO:0000256" key="1">
    <source>
        <dbReference type="SAM" id="MobiDB-lite"/>
    </source>
</evidence>
<dbReference type="RefSeq" id="WP_155900375.1">
    <property type="nucleotide sequence ID" value="NZ_JAUZVT010000001.1"/>
</dbReference>
<keyword evidence="3" id="KW-1185">Reference proteome</keyword>
<evidence type="ECO:0000313" key="3">
    <source>
        <dbReference type="Proteomes" id="UP001262835"/>
    </source>
</evidence>
<gene>
    <name evidence="2" type="ORF">Q9S78_01115</name>
</gene>
<dbReference type="EMBL" id="JAUZVT010000001">
    <property type="protein sequence ID" value="MDT3329257.1"/>
    <property type="molecule type" value="Genomic_DNA"/>
</dbReference>
<protein>
    <submittedName>
        <fullName evidence="2">Uncharacterized protein</fullName>
    </submittedName>
</protein>
<evidence type="ECO:0000313" key="2">
    <source>
        <dbReference type="EMBL" id="MDT3329257.1"/>
    </source>
</evidence>
<sequence length="383" mass="40981">MATPAETEEELGKISVLQAAFSHHIELDDALNISESYPGDVVGVRFENDQVVGEYFLGGDKSPAEFLAQFADMYGTQPEASSLLVAVDYRDPELAGSARGSSPTYEPLAEIDVPGTPFVAPRMTSEDAAELRENNRGGPETVSADSQKVSASSATAAAAATTVRWQPQVVYAGTIRSGKSQYFYNSLDWYAPYGPKTLTGPIGIEFEINIQNGASGTRGSVVPGQICGPNFRDQFIAKNYNLNSWSISSYYGGVSKAYPYADLNDLFDPCGLNSMAVGLASPYDLPNFPAGPNASLETFIDAKVGTKTSSLVSGNLQLVDSSLCTFNGTFAFTDCMGLQGVDPAWKYATSRSTLNETRAWKASPEKCWVSADYGRIAPVSQPC</sequence>